<dbReference type="EMBL" id="KV878216">
    <property type="protein sequence ID" value="OJJ31453.1"/>
    <property type="molecule type" value="Genomic_DNA"/>
</dbReference>
<dbReference type="GO" id="GO:0000981">
    <property type="term" value="F:DNA-binding transcription factor activity, RNA polymerase II-specific"/>
    <property type="evidence" value="ECO:0007669"/>
    <property type="project" value="InterPro"/>
</dbReference>
<evidence type="ECO:0000259" key="8">
    <source>
        <dbReference type="PROSITE" id="PS50048"/>
    </source>
</evidence>
<dbReference type="PANTHER" id="PTHR47338">
    <property type="entry name" value="ZN(II)2CYS6 TRANSCRIPTION FACTOR (EUROFUNG)-RELATED"/>
    <property type="match status" value="1"/>
</dbReference>
<dbReference type="CDD" id="cd00067">
    <property type="entry name" value="GAL4"/>
    <property type="match status" value="1"/>
</dbReference>
<dbReference type="GO" id="GO:0006351">
    <property type="term" value="P:DNA-templated transcription"/>
    <property type="evidence" value="ECO:0007669"/>
    <property type="project" value="InterPro"/>
</dbReference>
<dbReference type="InterPro" id="IPR036864">
    <property type="entry name" value="Zn2-C6_fun-type_DNA-bd_sf"/>
</dbReference>
<evidence type="ECO:0000313" key="9">
    <source>
        <dbReference type="EMBL" id="OJJ31453.1"/>
    </source>
</evidence>
<dbReference type="STRING" id="1073089.A0A1L9R993"/>
<dbReference type="PROSITE" id="PS00463">
    <property type="entry name" value="ZN2_CY6_FUNGAL_1"/>
    <property type="match status" value="1"/>
</dbReference>
<evidence type="ECO:0000256" key="6">
    <source>
        <dbReference type="ARBA" id="ARBA00023242"/>
    </source>
</evidence>
<dbReference type="GO" id="GO:0003677">
    <property type="term" value="F:DNA binding"/>
    <property type="evidence" value="ECO:0007669"/>
    <property type="project" value="UniProtKB-KW"/>
</dbReference>
<evidence type="ECO:0000256" key="5">
    <source>
        <dbReference type="ARBA" id="ARBA00023163"/>
    </source>
</evidence>
<keyword evidence="3" id="KW-0805">Transcription regulation</keyword>
<keyword evidence="10" id="KW-1185">Reference proteome</keyword>
<dbReference type="SMART" id="SM00066">
    <property type="entry name" value="GAL4"/>
    <property type="match status" value="1"/>
</dbReference>
<gene>
    <name evidence="9" type="ORF">ASPWEDRAFT_176522</name>
</gene>
<dbReference type="Gene3D" id="4.10.240.10">
    <property type="entry name" value="Zn(2)-C6 fungal-type DNA-binding domain"/>
    <property type="match status" value="1"/>
</dbReference>
<dbReference type="SUPFAM" id="SSF57701">
    <property type="entry name" value="Zn2/Cys6 DNA-binding domain"/>
    <property type="match status" value="1"/>
</dbReference>
<protein>
    <recommendedName>
        <fullName evidence="8">Zn(2)-C6 fungal-type domain-containing protein</fullName>
    </recommendedName>
</protein>
<dbReference type="RefSeq" id="XP_040685130.1">
    <property type="nucleotide sequence ID" value="XM_040831524.1"/>
</dbReference>
<accession>A0A1L9R993</accession>
<sequence length="570" mass="62845">MEYPQHKASQACGACKKQKRKCDKLLPQCGRCLRISRPCDYADTPKPPSTAADLESLQARLTELEHRLSGASEPDSLSATGSVSRSSSLATESSTPSRGPNSFPSALFLDIDCYKWSHMQLPSPAASIPMDILSILNQGNSILETSTLFFDTIHQWMPIISKKRLELGISLKDGRPEIALLFLTMKLNTSPPPAGNKFDPIYSAAKSFMVTLEASGVVSLISLQAMTLMAVYEYSHSIYPAAWMTVGACARLAELLGVSPGKDSMKIMSPAVSLEIVKNGTGKIFTEYLQQTTWTELEEKRRVWWAIYVLDRIISLGSRRRFCLPDPADTDVIPVDDDAWDLGDVAHIVHYPVTTPLSTPVSPFSRLCQSAIFISRAAICRSDSQTEVAHHIAAVASLTEDLNTFSFILAEEMTPLSPTRYLRLLAPQCLTWSALFLLLDNYCCPEKLSDEPGYILSADVKGQDEVVTQVQATLVVRNISDRAHGLTANLMNIVSHLPCNDQLGTISPFLLDALYCVMVTFQWIFREGGDEQAKARLADIEACMGRLSERWMLAAEYLALSGIYRQAGNT</sequence>
<dbReference type="InterPro" id="IPR001138">
    <property type="entry name" value="Zn2Cys6_DnaBD"/>
</dbReference>
<dbReference type="VEuPathDB" id="FungiDB:ASPWEDRAFT_176522"/>
<keyword evidence="2" id="KW-0479">Metal-binding</keyword>
<reference evidence="10" key="1">
    <citation type="journal article" date="2017" name="Genome Biol.">
        <title>Comparative genomics reveals high biological diversity and specific adaptations in the industrially and medically important fungal genus Aspergillus.</title>
        <authorList>
            <person name="de Vries R.P."/>
            <person name="Riley R."/>
            <person name="Wiebenga A."/>
            <person name="Aguilar-Osorio G."/>
            <person name="Amillis S."/>
            <person name="Uchima C.A."/>
            <person name="Anderluh G."/>
            <person name="Asadollahi M."/>
            <person name="Askin M."/>
            <person name="Barry K."/>
            <person name="Battaglia E."/>
            <person name="Bayram O."/>
            <person name="Benocci T."/>
            <person name="Braus-Stromeyer S.A."/>
            <person name="Caldana C."/>
            <person name="Canovas D."/>
            <person name="Cerqueira G.C."/>
            <person name="Chen F."/>
            <person name="Chen W."/>
            <person name="Choi C."/>
            <person name="Clum A."/>
            <person name="Dos Santos R.A."/>
            <person name="Damasio A.R."/>
            <person name="Diallinas G."/>
            <person name="Emri T."/>
            <person name="Fekete E."/>
            <person name="Flipphi M."/>
            <person name="Freyberg S."/>
            <person name="Gallo A."/>
            <person name="Gournas C."/>
            <person name="Habgood R."/>
            <person name="Hainaut M."/>
            <person name="Harispe M.L."/>
            <person name="Henrissat B."/>
            <person name="Hilden K.S."/>
            <person name="Hope R."/>
            <person name="Hossain A."/>
            <person name="Karabika E."/>
            <person name="Karaffa L."/>
            <person name="Karanyi Z."/>
            <person name="Krasevec N."/>
            <person name="Kuo A."/>
            <person name="Kusch H."/>
            <person name="LaButti K."/>
            <person name="Lagendijk E.L."/>
            <person name="Lapidus A."/>
            <person name="Levasseur A."/>
            <person name="Lindquist E."/>
            <person name="Lipzen A."/>
            <person name="Logrieco A.F."/>
            <person name="MacCabe A."/>
            <person name="Maekelae M.R."/>
            <person name="Malavazi I."/>
            <person name="Melin P."/>
            <person name="Meyer V."/>
            <person name="Mielnichuk N."/>
            <person name="Miskei M."/>
            <person name="Molnar A.P."/>
            <person name="Mule G."/>
            <person name="Ngan C.Y."/>
            <person name="Orejas M."/>
            <person name="Orosz E."/>
            <person name="Ouedraogo J.P."/>
            <person name="Overkamp K.M."/>
            <person name="Park H.-S."/>
            <person name="Perrone G."/>
            <person name="Piumi F."/>
            <person name="Punt P.J."/>
            <person name="Ram A.F."/>
            <person name="Ramon A."/>
            <person name="Rauscher S."/>
            <person name="Record E."/>
            <person name="Riano-Pachon D.M."/>
            <person name="Robert V."/>
            <person name="Roehrig J."/>
            <person name="Ruller R."/>
            <person name="Salamov A."/>
            <person name="Salih N.S."/>
            <person name="Samson R.A."/>
            <person name="Sandor E."/>
            <person name="Sanguinetti M."/>
            <person name="Schuetze T."/>
            <person name="Sepcic K."/>
            <person name="Shelest E."/>
            <person name="Sherlock G."/>
            <person name="Sophianopoulou V."/>
            <person name="Squina F.M."/>
            <person name="Sun H."/>
            <person name="Susca A."/>
            <person name="Todd R.B."/>
            <person name="Tsang A."/>
            <person name="Unkles S.E."/>
            <person name="van de Wiele N."/>
            <person name="van Rossen-Uffink D."/>
            <person name="Oliveira J.V."/>
            <person name="Vesth T.C."/>
            <person name="Visser J."/>
            <person name="Yu J.-H."/>
            <person name="Zhou M."/>
            <person name="Andersen M.R."/>
            <person name="Archer D.B."/>
            <person name="Baker S.E."/>
            <person name="Benoit I."/>
            <person name="Brakhage A.A."/>
            <person name="Braus G.H."/>
            <person name="Fischer R."/>
            <person name="Frisvad J.C."/>
            <person name="Goldman G.H."/>
            <person name="Houbraken J."/>
            <person name="Oakley B."/>
            <person name="Pocsi I."/>
            <person name="Scazzocchio C."/>
            <person name="Seiboth B."/>
            <person name="vanKuyk P.A."/>
            <person name="Wortman J."/>
            <person name="Dyer P.S."/>
            <person name="Grigoriev I.V."/>
        </authorList>
    </citation>
    <scope>NUCLEOTIDE SEQUENCE [LARGE SCALE GENOMIC DNA]</scope>
    <source>
        <strain evidence="10">DTO 134E9</strain>
    </source>
</reference>
<evidence type="ECO:0000256" key="3">
    <source>
        <dbReference type="ARBA" id="ARBA00023015"/>
    </source>
</evidence>
<keyword evidence="4" id="KW-0238">DNA-binding</keyword>
<dbReference type="PANTHER" id="PTHR47338:SF20">
    <property type="entry name" value="ZN(II)2CYS6 TRANSCRIPTION FACTOR (EUROFUNG)"/>
    <property type="match status" value="1"/>
</dbReference>
<keyword evidence="5" id="KW-0804">Transcription</keyword>
<feature type="domain" description="Zn(2)-C6 fungal-type" evidence="8">
    <location>
        <begin position="11"/>
        <end position="41"/>
    </location>
</feature>
<dbReference type="InterPro" id="IPR050815">
    <property type="entry name" value="TF_fung"/>
</dbReference>
<keyword evidence="6" id="KW-0539">Nucleus</keyword>
<comment type="subcellular location">
    <subcellularLocation>
        <location evidence="1">Nucleus</location>
    </subcellularLocation>
</comment>
<dbReference type="Pfam" id="PF04082">
    <property type="entry name" value="Fungal_trans"/>
    <property type="match status" value="1"/>
</dbReference>
<dbReference type="SMART" id="SM00906">
    <property type="entry name" value="Fungal_trans"/>
    <property type="match status" value="1"/>
</dbReference>
<organism evidence="9 10">
    <name type="scientific">Aspergillus wentii DTO 134E9</name>
    <dbReference type="NCBI Taxonomy" id="1073089"/>
    <lineage>
        <taxon>Eukaryota</taxon>
        <taxon>Fungi</taxon>
        <taxon>Dikarya</taxon>
        <taxon>Ascomycota</taxon>
        <taxon>Pezizomycotina</taxon>
        <taxon>Eurotiomycetes</taxon>
        <taxon>Eurotiomycetidae</taxon>
        <taxon>Eurotiales</taxon>
        <taxon>Aspergillaceae</taxon>
        <taxon>Aspergillus</taxon>
        <taxon>Aspergillus subgen. Cremei</taxon>
    </lineage>
</organism>
<dbReference type="Proteomes" id="UP000184383">
    <property type="component" value="Unassembled WGS sequence"/>
</dbReference>
<dbReference type="AlphaFoldDB" id="A0A1L9R993"/>
<feature type="compositionally biased region" description="Low complexity" evidence="7">
    <location>
        <begin position="82"/>
        <end position="97"/>
    </location>
</feature>
<dbReference type="OrthoDB" id="270167at2759"/>
<evidence type="ECO:0000256" key="1">
    <source>
        <dbReference type="ARBA" id="ARBA00004123"/>
    </source>
</evidence>
<evidence type="ECO:0000313" key="10">
    <source>
        <dbReference type="Proteomes" id="UP000184383"/>
    </source>
</evidence>
<dbReference type="PROSITE" id="PS50048">
    <property type="entry name" value="ZN2_CY6_FUNGAL_2"/>
    <property type="match status" value="1"/>
</dbReference>
<evidence type="ECO:0000256" key="7">
    <source>
        <dbReference type="SAM" id="MobiDB-lite"/>
    </source>
</evidence>
<dbReference type="GO" id="GO:0008270">
    <property type="term" value="F:zinc ion binding"/>
    <property type="evidence" value="ECO:0007669"/>
    <property type="project" value="InterPro"/>
</dbReference>
<evidence type="ECO:0000256" key="2">
    <source>
        <dbReference type="ARBA" id="ARBA00022723"/>
    </source>
</evidence>
<feature type="region of interest" description="Disordered" evidence="7">
    <location>
        <begin position="68"/>
        <end position="100"/>
    </location>
</feature>
<evidence type="ECO:0000256" key="4">
    <source>
        <dbReference type="ARBA" id="ARBA00023125"/>
    </source>
</evidence>
<dbReference type="Pfam" id="PF00172">
    <property type="entry name" value="Zn_clus"/>
    <property type="match status" value="1"/>
</dbReference>
<name>A0A1L9R993_ASPWE</name>
<dbReference type="InterPro" id="IPR007219">
    <property type="entry name" value="XnlR_reg_dom"/>
</dbReference>
<dbReference type="GO" id="GO:0005634">
    <property type="term" value="C:nucleus"/>
    <property type="evidence" value="ECO:0007669"/>
    <property type="project" value="UniProtKB-SubCell"/>
</dbReference>
<dbReference type="GeneID" id="63747372"/>
<proteinExistence type="predicted"/>
<dbReference type="CDD" id="cd12148">
    <property type="entry name" value="fungal_TF_MHR"/>
    <property type="match status" value="1"/>
</dbReference>